<evidence type="ECO:0000256" key="1">
    <source>
        <dbReference type="ARBA" id="ARBA00004448"/>
    </source>
</evidence>
<dbReference type="GO" id="GO:0006120">
    <property type="term" value="P:mitochondrial electron transport, NADH to ubiquinone"/>
    <property type="evidence" value="ECO:0007669"/>
    <property type="project" value="InterPro"/>
</dbReference>
<gene>
    <name evidence="7" type="ORF">B0I36DRAFT_245760</name>
</gene>
<proteinExistence type="predicted"/>
<dbReference type="PANTHER" id="PTHR21382">
    <property type="entry name" value="NADH-UBIQUINONE OXIDOREDUCTASE SUBUNIT"/>
    <property type="match status" value="1"/>
</dbReference>
<keyword evidence="6" id="KW-0472">Membrane</keyword>
<evidence type="ECO:0000256" key="4">
    <source>
        <dbReference type="ARBA" id="ARBA00022989"/>
    </source>
</evidence>
<evidence type="ECO:0000256" key="6">
    <source>
        <dbReference type="ARBA" id="ARBA00023136"/>
    </source>
</evidence>
<evidence type="ECO:0000256" key="3">
    <source>
        <dbReference type="ARBA" id="ARBA00022792"/>
    </source>
</evidence>
<dbReference type="OrthoDB" id="1913277at2759"/>
<dbReference type="GO" id="GO:0045271">
    <property type="term" value="C:respiratory chain complex I"/>
    <property type="evidence" value="ECO:0007669"/>
    <property type="project" value="InterPro"/>
</dbReference>
<keyword evidence="2" id="KW-0812">Transmembrane</keyword>
<dbReference type="AlphaFoldDB" id="A0A9P9BPC3"/>
<dbReference type="Proteomes" id="UP000756346">
    <property type="component" value="Unassembled WGS sequence"/>
</dbReference>
<protein>
    <recommendedName>
        <fullName evidence="9">NADH-ubiquinone oxidoreductase 21.3 kDa subunit</fullName>
    </recommendedName>
</protein>
<evidence type="ECO:0000256" key="5">
    <source>
        <dbReference type="ARBA" id="ARBA00023128"/>
    </source>
</evidence>
<sequence length="204" mass="22111">MANPHPIKPFVPEAPYHSKDALSSATHHGLIGGAAGFFSAAVQNSLSKQNVGSMGVFTRHGVTIGTYTAAAAVYGFSKDAAANLRQKDDIYNTAIGGFLAGAATGLRTQRIPRVLGHGAIFAVVLTAFNYTGGTLQGYMRDERVHDEYERKEALRLNRRRPITETITEIGEGRGIHPEGYEERRRERLKAAYGLDIQPVSADVN</sequence>
<evidence type="ECO:0000256" key="2">
    <source>
        <dbReference type="ARBA" id="ARBA00022692"/>
    </source>
</evidence>
<keyword evidence="3" id="KW-0999">Mitochondrion inner membrane</keyword>
<name>A0A9P9BPC3_9PEZI</name>
<dbReference type="PANTHER" id="PTHR21382:SF1">
    <property type="entry name" value="NADH DEHYDROGENASE [UBIQUINONE] 1 ALPHA SUBCOMPLEX SUBUNIT 11"/>
    <property type="match status" value="1"/>
</dbReference>
<dbReference type="GeneID" id="70179728"/>
<keyword evidence="4" id="KW-1133">Transmembrane helix</keyword>
<dbReference type="EMBL" id="JAGTJQ010000006">
    <property type="protein sequence ID" value="KAH7029124.1"/>
    <property type="molecule type" value="Genomic_DNA"/>
</dbReference>
<dbReference type="GO" id="GO:0005743">
    <property type="term" value="C:mitochondrial inner membrane"/>
    <property type="evidence" value="ECO:0007669"/>
    <property type="project" value="UniProtKB-SubCell"/>
</dbReference>
<organism evidence="7 8">
    <name type="scientific">Microdochium trichocladiopsis</name>
    <dbReference type="NCBI Taxonomy" id="1682393"/>
    <lineage>
        <taxon>Eukaryota</taxon>
        <taxon>Fungi</taxon>
        <taxon>Dikarya</taxon>
        <taxon>Ascomycota</taxon>
        <taxon>Pezizomycotina</taxon>
        <taxon>Sordariomycetes</taxon>
        <taxon>Xylariomycetidae</taxon>
        <taxon>Xylariales</taxon>
        <taxon>Microdochiaceae</taxon>
        <taxon>Microdochium</taxon>
    </lineage>
</organism>
<comment type="caution">
    <text evidence="7">The sequence shown here is derived from an EMBL/GenBank/DDBJ whole genome shotgun (WGS) entry which is preliminary data.</text>
</comment>
<evidence type="ECO:0008006" key="9">
    <source>
        <dbReference type="Google" id="ProtNLM"/>
    </source>
</evidence>
<keyword evidence="5" id="KW-0496">Mitochondrion</keyword>
<dbReference type="Pfam" id="PF02466">
    <property type="entry name" value="Tim17"/>
    <property type="match status" value="1"/>
</dbReference>
<evidence type="ECO:0000313" key="7">
    <source>
        <dbReference type="EMBL" id="KAH7029124.1"/>
    </source>
</evidence>
<evidence type="ECO:0000313" key="8">
    <source>
        <dbReference type="Proteomes" id="UP000756346"/>
    </source>
</evidence>
<reference evidence="7" key="1">
    <citation type="journal article" date="2021" name="Nat. Commun.">
        <title>Genetic determinants of endophytism in the Arabidopsis root mycobiome.</title>
        <authorList>
            <person name="Mesny F."/>
            <person name="Miyauchi S."/>
            <person name="Thiergart T."/>
            <person name="Pickel B."/>
            <person name="Atanasova L."/>
            <person name="Karlsson M."/>
            <person name="Huettel B."/>
            <person name="Barry K.W."/>
            <person name="Haridas S."/>
            <person name="Chen C."/>
            <person name="Bauer D."/>
            <person name="Andreopoulos W."/>
            <person name="Pangilinan J."/>
            <person name="LaButti K."/>
            <person name="Riley R."/>
            <person name="Lipzen A."/>
            <person name="Clum A."/>
            <person name="Drula E."/>
            <person name="Henrissat B."/>
            <person name="Kohler A."/>
            <person name="Grigoriev I.V."/>
            <person name="Martin F.M."/>
            <person name="Hacquard S."/>
        </authorList>
    </citation>
    <scope>NUCLEOTIDE SEQUENCE</scope>
    <source>
        <strain evidence="7">MPI-CAGE-CH-0230</strain>
    </source>
</reference>
<comment type="subcellular location">
    <subcellularLocation>
        <location evidence="1">Mitochondrion inner membrane</location>
        <topology evidence="1">Multi-pass membrane protein</topology>
    </subcellularLocation>
</comment>
<accession>A0A9P9BPC3</accession>
<dbReference type="RefSeq" id="XP_046011412.1">
    <property type="nucleotide sequence ID" value="XM_046150182.1"/>
</dbReference>
<dbReference type="InterPro" id="IPR039205">
    <property type="entry name" value="NDUFA11"/>
</dbReference>
<keyword evidence="8" id="KW-1185">Reference proteome</keyword>